<dbReference type="GeneID" id="37508421"/>
<name>A0A344AL97_9PHAE</name>
<evidence type="ECO:0000313" key="1">
    <source>
        <dbReference type="EMBL" id="AWV83145.1"/>
    </source>
</evidence>
<organism evidence="1">
    <name type="scientific">Sargassum yezoense</name>
    <dbReference type="NCBI Taxonomy" id="127449"/>
    <lineage>
        <taxon>Eukaryota</taxon>
        <taxon>Sar</taxon>
        <taxon>Stramenopiles</taxon>
        <taxon>Ochrophyta</taxon>
        <taxon>PX clade</taxon>
        <taxon>Phaeophyceae</taxon>
        <taxon>Fucales</taxon>
        <taxon>Sargassaceae</taxon>
        <taxon>Sargassum</taxon>
    </lineage>
</organism>
<dbReference type="RefSeq" id="YP_009502527.1">
    <property type="nucleotide sequence ID" value="NC_038156.1"/>
</dbReference>
<keyword evidence="1" id="KW-0496">Mitochondrion</keyword>
<dbReference type="EMBL" id="MG674825">
    <property type="protein sequence ID" value="AWV83145.1"/>
    <property type="molecule type" value="Genomic_DNA"/>
</dbReference>
<dbReference type="AlphaFoldDB" id="A0A344AL97"/>
<reference evidence="1" key="1">
    <citation type="journal article" date="2018" name="Mitochondrial DNA Part B Resour">
        <title>Complete mitochondrial genome of Sargassum yezoense (Sargassaceae, Phaeophyceae).</title>
        <authorList>
            <person name="Kim K.M."/>
            <person name="Choi J.W."/>
            <person name="Yoon H.S."/>
            <person name="Jang H.S."/>
            <person name="Hong J.W."/>
        </authorList>
    </citation>
    <scope>NUCLEOTIDE SEQUENCE</scope>
</reference>
<accession>A0A344AL97</accession>
<sequence>MRISLLQFLFIFCVGLLFFADLPKLAKSVKEKIRGSKKYKN</sequence>
<gene>
    <name evidence="1" type="primary">orf41</name>
    <name evidence="1" type="ORF">Sar.yez.mt.18</name>
</gene>
<protein>
    <submittedName>
        <fullName evidence="1">Uncharacterized protein</fullName>
    </submittedName>
</protein>
<proteinExistence type="predicted"/>
<geneLocation type="mitochondrion" evidence="1"/>